<keyword evidence="6" id="KW-0408">Iron</keyword>
<dbReference type="PROSITE" id="PS52016">
    <property type="entry name" value="TONB_DEPENDENT_REC_3"/>
    <property type="match status" value="1"/>
</dbReference>
<keyword evidence="10 11" id="KW-0998">Cell outer membrane</keyword>
<dbReference type="eggNOG" id="COG4774">
    <property type="taxonomic scope" value="Bacteria"/>
</dbReference>
<evidence type="ECO:0000256" key="4">
    <source>
        <dbReference type="ARBA" id="ARBA00022496"/>
    </source>
</evidence>
<keyword evidence="4" id="KW-0410">Iron transport</keyword>
<dbReference type="AlphaFoldDB" id="A0A086P4Q6"/>
<dbReference type="GO" id="GO:0006826">
    <property type="term" value="P:iron ion transport"/>
    <property type="evidence" value="ECO:0007669"/>
    <property type="project" value="UniProtKB-KW"/>
</dbReference>
<evidence type="ECO:0000256" key="13">
    <source>
        <dbReference type="SAM" id="SignalP"/>
    </source>
</evidence>
<dbReference type="InterPro" id="IPR000531">
    <property type="entry name" value="Beta-barrel_TonB"/>
</dbReference>
<comment type="similarity">
    <text evidence="11 12">Belongs to the TonB-dependent receptor family.</text>
</comment>
<dbReference type="Proteomes" id="UP000024284">
    <property type="component" value="Unassembled WGS sequence"/>
</dbReference>
<evidence type="ECO:0000256" key="2">
    <source>
        <dbReference type="ARBA" id="ARBA00022448"/>
    </source>
</evidence>
<keyword evidence="13" id="KW-0732">Signal</keyword>
<keyword evidence="3 11" id="KW-1134">Transmembrane beta strand</keyword>
<keyword evidence="9 11" id="KW-0472">Membrane</keyword>
<gene>
    <name evidence="16" type="ORF">BV98_003957</name>
</gene>
<evidence type="ECO:0000256" key="12">
    <source>
        <dbReference type="RuleBase" id="RU003357"/>
    </source>
</evidence>
<proteinExistence type="inferred from homology"/>
<evidence type="ECO:0000313" key="16">
    <source>
        <dbReference type="EMBL" id="KFG88374.1"/>
    </source>
</evidence>
<organism evidence="16 17">
    <name type="scientific">Sphingobium herbicidovorans (strain ATCC 700291 / DSM 11019 / CCUG 56400 / KCTC 2939 / LMG 18315 / NBRC 16415 / MH)</name>
    <name type="common">Sphingomonas herbicidovorans</name>
    <dbReference type="NCBI Taxonomy" id="1219045"/>
    <lineage>
        <taxon>Bacteria</taxon>
        <taxon>Pseudomonadati</taxon>
        <taxon>Pseudomonadota</taxon>
        <taxon>Alphaproteobacteria</taxon>
        <taxon>Sphingomonadales</taxon>
        <taxon>Sphingomonadaceae</taxon>
        <taxon>Sphingobium</taxon>
    </lineage>
</organism>
<evidence type="ECO:0000256" key="3">
    <source>
        <dbReference type="ARBA" id="ARBA00022452"/>
    </source>
</evidence>
<evidence type="ECO:0000256" key="1">
    <source>
        <dbReference type="ARBA" id="ARBA00004571"/>
    </source>
</evidence>
<evidence type="ECO:0000259" key="14">
    <source>
        <dbReference type="Pfam" id="PF00593"/>
    </source>
</evidence>
<keyword evidence="8 12" id="KW-0798">TonB box</keyword>
<keyword evidence="17" id="KW-1185">Reference proteome</keyword>
<evidence type="ECO:0000313" key="17">
    <source>
        <dbReference type="Proteomes" id="UP000024284"/>
    </source>
</evidence>
<dbReference type="STRING" id="76947.GCA_002080435_03882"/>
<dbReference type="InterPro" id="IPR036942">
    <property type="entry name" value="Beta-barrel_TonB_sf"/>
</dbReference>
<comment type="caution">
    <text evidence="16">The sequence shown here is derived from an EMBL/GenBank/DDBJ whole genome shotgun (WGS) entry which is preliminary data.</text>
</comment>
<dbReference type="RefSeq" id="WP_037469587.1">
    <property type="nucleotide sequence ID" value="NZ_BCZD01000016.1"/>
</dbReference>
<dbReference type="OrthoDB" id="9760333at2"/>
<dbReference type="SUPFAM" id="SSF56935">
    <property type="entry name" value="Porins"/>
    <property type="match status" value="1"/>
</dbReference>
<evidence type="ECO:0000256" key="8">
    <source>
        <dbReference type="ARBA" id="ARBA00023077"/>
    </source>
</evidence>
<evidence type="ECO:0000259" key="15">
    <source>
        <dbReference type="Pfam" id="PF07715"/>
    </source>
</evidence>
<dbReference type="GO" id="GO:0009279">
    <property type="term" value="C:cell outer membrane"/>
    <property type="evidence" value="ECO:0007669"/>
    <property type="project" value="UniProtKB-SubCell"/>
</dbReference>
<dbReference type="PANTHER" id="PTHR32552">
    <property type="entry name" value="FERRICHROME IRON RECEPTOR-RELATED"/>
    <property type="match status" value="1"/>
</dbReference>
<dbReference type="InterPro" id="IPR012910">
    <property type="entry name" value="Plug_dom"/>
</dbReference>
<name>A0A086P4Q6_SPHHM</name>
<keyword evidence="16" id="KW-0675">Receptor</keyword>
<evidence type="ECO:0000256" key="5">
    <source>
        <dbReference type="ARBA" id="ARBA00022692"/>
    </source>
</evidence>
<dbReference type="PATRIC" id="fig|1219045.3.peg.4019"/>
<dbReference type="Gene3D" id="2.40.170.20">
    <property type="entry name" value="TonB-dependent receptor, beta-barrel domain"/>
    <property type="match status" value="2"/>
</dbReference>
<evidence type="ECO:0000256" key="9">
    <source>
        <dbReference type="ARBA" id="ARBA00023136"/>
    </source>
</evidence>
<feature type="domain" description="TonB-dependent receptor-like beta-barrel" evidence="14">
    <location>
        <begin position="365"/>
        <end position="789"/>
    </location>
</feature>
<evidence type="ECO:0000256" key="10">
    <source>
        <dbReference type="ARBA" id="ARBA00023237"/>
    </source>
</evidence>
<keyword evidence="5 11" id="KW-0812">Transmembrane</keyword>
<reference evidence="16" key="1">
    <citation type="submission" date="2014-08" db="EMBL/GenBank/DDBJ databases">
        <title>Draft genome sequences of Sphingobium herbicidovorans.</title>
        <authorList>
            <person name="Gan H.M."/>
            <person name="Gan H.Y."/>
            <person name="Savka M.A."/>
        </authorList>
    </citation>
    <scope>NUCLEOTIDE SEQUENCE [LARGE SCALE GENOMIC DNA]</scope>
    <source>
        <strain evidence="16">NBRC 16415</strain>
    </source>
</reference>
<protein>
    <submittedName>
        <fullName evidence="16">TonB-dependent receptor, plug</fullName>
    </submittedName>
</protein>
<evidence type="ECO:0000256" key="7">
    <source>
        <dbReference type="ARBA" id="ARBA00023065"/>
    </source>
</evidence>
<dbReference type="Pfam" id="PF07715">
    <property type="entry name" value="Plug"/>
    <property type="match status" value="1"/>
</dbReference>
<feature type="domain" description="TonB-dependent receptor plug" evidence="15">
    <location>
        <begin position="51"/>
        <end position="159"/>
    </location>
</feature>
<evidence type="ECO:0000256" key="11">
    <source>
        <dbReference type="PROSITE-ProRule" id="PRU01360"/>
    </source>
</evidence>
<accession>A0A086P4Q6</accession>
<sequence>MHSSIAVALAGISSFATTAALAQDADPARQDSVQGQLADIIVTAQRREESLQKVPVAVTAIGAEQLDQLRVTNIRNLAGIAPSLQINTQGLQSNPTIIIRGVASGTSNNAVDPKVGIYLDGVYIGRTVGSIFDLSDIQRVEVLRGPQGTLFGRNATSGAISLVTAAPSGEFGVRGSVSYGNYDAKRAKISVDLPALGPLSVKLSYLHDEIEGDYRNLLGGQTIDLRQRDPSFGVQRIADRLGGRNVDGVGVAARLDLGDLTADYRFDYTDARATGRAMQSFGVIPDASGQLLSPIIAFQPLFGGTTNISTDRLTTVANATSTEHVVTQGHSLTLTYPVSDAITLKSISAFRKFRQDPNVYDLAATGGLRFTTAQLQALLAGNVAGILDPANAPGPNDSIFSLLTSRSTRQKQFSQEFQLQLTSNAFDLTAGLFYFHENTPATDILGIFQPVANGVVVDTSTVGIIPGLPVGPLPFDINGDGVVDAADSNPSLDSIFGSGITRTRAINDSYAAYGQLTYHLTDTIDLTGGLRYTIDKRENRIFAVSGGQGGQLGVGDYKVDYKKATWAAIVTWRPTDRVTAYGKVSTGYVAGGILSGIPYKPETLTAYELGLKAQSWGNRLRTNIALFYSDYKDLQTQNFINGRQFFNNAGKASIKGFEIEADLVPVRGLTLSGNLSYTDFDYKSFILNGAEVADIARTVFTSKWQGRASAQYDSPDMAMGGHISARVDARYRSRAPLVSTPFFDLAGNVADLERYAFTRSYWLVDGRIGWMDMPLGRAKASLSLFGQNLFNQQYNPFGSPVLQLVTSYERGRTYGVELGVSF</sequence>
<keyword evidence="2 11" id="KW-0813">Transport</keyword>
<keyword evidence="7" id="KW-0406">Ion transport</keyword>
<feature type="chain" id="PRO_5001813163" evidence="13">
    <location>
        <begin position="23"/>
        <end position="822"/>
    </location>
</feature>
<dbReference type="PANTHER" id="PTHR32552:SF81">
    <property type="entry name" value="TONB-DEPENDENT OUTER MEMBRANE RECEPTOR"/>
    <property type="match status" value="1"/>
</dbReference>
<feature type="signal peptide" evidence="13">
    <location>
        <begin position="1"/>
        <end position="22"/>
    </location>
</feature>
<dbReference type="InterPro" id="IPR039426">
    <property type="entry name" value="TonB-dep_rcpt-like"/>
</dbReference>
<evidence type="ECO:0000256" key="6">
    <source>
        <dbReference type="ARBA" id="ARBA00023004"/>
    </source>
</evidence>
<dbReference type="Pfam" id="PF00593">
    <property type="entry name" value="TonB_dep_Rec_b-barrel"/>
    <property type="match status" value="1"/>
</dbReference>
<comment type="subcellular location">
    <subcellularLocation>
        <location evidence="1 11">Cell outer membrane</location>
        <topology evidence="1 11">Multi-pass membrane protein</topology>
    </subcellularLocation>
</comment>
<dbReference type="EMBL" id="JFZA02000062">
    <property type="protein sequence ID" value="KFG88374.1"/>
    <property type="molecule type" value="Genomic_DNA"/>
</dbReference>